<dbReference type="GO" id="GO:0004497">
    <property type="term" value="F:monooxygenase activity"/>
    <property type="evidence" value="ECO:0007669"/>
    <property type="project" value="UniProtKB-KW"/>
</dbReference>
<evidence type="ECO:0000256" key="1">
    <source>
        <dbReference type="ARBA" id="ARBA00023002"/>
    </source>
</evidence>
<evidence type="ECO:0000259" key="2">
    <source>
        <dbReference type="SMART" id="SM00903"/>
    </source>
</evidence>
<organism evidence="3 4">
    <name type="scientific">Cupriavidus malaysiensis</name>
    <dbReference type="NCBI Taxonomy" id="367825"/>
    <lineage>
        <taxon>Bacteria</taxon>
        <taxon>Pseudomonadati</taxon>
        <taxon>Pseudomonadota</taxon>
        <taxon>Betaproteobacteria</taxon>
        <taxon>Burkholderiales</taxon>
        <taxon>Burkholderiaceae</taxon>
        <taxon>Cupriavidus</taxon>
    </lineage>
</organism>
<keyword evidence="3" id="KW-0503">Monooxygenase</keyword>
<dbReference type="RefSeq" id="WP_071010140.1">
    <property type="nucleotide sequence ID" value="NZ_CP017754.1"/>
</dbReference>
<dbReference type="InterPro" id="IPR002563">
    <property type="entry name" value="Flavin_Rdtase-like_dom"/>
</dbReference>
<dbReference type="SUPFAM" id="SSF50475">
    <property type="entry name" value="FMN-binding split barrel"/>
    <property type="match status" value="1"/>
</dbReference>
<dbReference type="Pfam" id="PF01613">
    <property type="entry name" value="Flavin_Reduct"/>
    <property type="match status" value="1"/>
</dbReference>
<dbReference type="InterPro" id="IPR012349">
    <property type="entry name" value="Split_barrel_FMN-bd"/>
</dbReference>
<dbReference type="Proteomes" id="UP000177515">
    <property type="component" value="Chromosome 1"/>
</dbReference>
<feature type="domain" description="Flavin reductase like" evidence="2">
    <location>
        <begin position="21"/>
        <end position="164"/>
    </location>
</feature>
<keyword evidence="4" id="KW-1185">Reference proteome</keyword>
<name>A0A1D9I779_9BURK</name>
<dbReference type="InterPro" id="IPR050268">
    <property type="entry name" value="NADH-dep_flavin_reductase"/>
</dbReference>
<protein>
    <submittedName>
        <fullName evidence="3">Nitrilotriacetate monooxygenase</fullName>
    </submittedName>
</protein>
<evidence type="ECO:0000313" key="3">
    <source>
        <dbReference type="EMBL" id="AOZ07815.1"/>
    </source>
</evidence>
<sequence>MDAAADKQPGALDGRTLRRVCSRYATGVAVIGAAGAQGRAVGLTVNSFASLSLAPPLILWSLALHSPNAGLFVPAAGFGVSVLHAGQGALARHFATPAPDKFSGVAHRRCPAGVPYLDDALATLACRVVRADPIGDHLLVVGEVESCEAGEGEPLVFYGGGFVRIAA</sequence>
<keyword evidence="1" id="KW-0560">Oxidoreductase</keyword>
<reference evidence="3 4" key="1">
    <citation type="submission" date="2016-10" db="EMBL/GenBank/DDBJ databases">
        <title>Complete genome sequences of three Cupriavidus strains isolated from various Malaysian environments.</title>
        <authorList>
            <person name="Abdullah A.A.-A."/>
            <person name="Shafie N.A.H."/>
            <person name="Lau N.S."/>
        </authorList>
    </citation>
    <scope>NUCLEOTIDE SEQUENCE [LARGE SCALE GENOMIC DNA]</scope>
    <source>
        <strain evidence="3 4">USMAA1020</strain>
    </source>
</reference>
<evidence type="ECO:0000313" key="4">
    <source>
        <dbReference type="Proteomes" id="UP000177515"/>
    </source>
</evidence>
<dbReference type="SMART" id="SM00903">
    <property type="entry name" value="Flavin_Reduct"/>
    <property type="match status" value="1"/>
</dbReference>
<accession>A0A1D9I779</accession>
<dbReference type="EMBL" id="CP017754">
    <property type="protein sequence ID" value="AOZ07815.1"/>
    <property type="molecule type" value="Genomic_DNA"/>
</dbReference>
<gene>
    <name evidence="3" type="ORF">BKK80_19720</name>
</gene>
<dbReference type="PANTHER" id="PTHR30466:SF1">
    <property type="entry name" value="FMN REDUCTASE (NADH) RUTF"/>
    <property type="match status" value="1"/>
</dbReference>
<dbReference type="Gene3D" id="2.30.110.10">
    <property type="entry name" value="Electron Transport, Fmn-binding Protein, Chain A"/>
    <property type="match status" value="1"/>
</dbReference>
<dbReference type="PANTHER" id="PTHR30466">
    <property type="entry name" value="FLAVIN REDUCTASE"/>
    <property type="match status" value="1"/>
</dbReference>
<proteinExistence type="predicted"/>